<dbReference type="Pfam" id="PF09719">
    <property type="entry name" value="C_GCAxxG_C_C"/>
    <property type="match status" value="1"/>
</dbReference>
<dbReference type="InterPro" id="IPR036280">
    <property type="entry name" value="Multihaem_cyt_sf"/>
</dbReference>
<reference evidence="1 2" key="1">
    <citation type="submission" date="2016-10" db="EMBL/GenBank/DDBJ databases">
        <authorList>
            <person name="de Groot N.N."/>
        </authorList>
    </citation>
    <scope>NUCLEOTIDE SEQUENCE [LARGE SCALE GENOMIC DNA]</scope>
    <source>
        <strain evidence="1 2">EP1-55-1</strain>
    </source>
</reference>
<dbReference type="Proteomes" id="UP000199227">
    <property type="component" value="Unassembled WGS sequence"/>
</dbReference>
<dbReference type="AlphaFoldDB" id="A0A1I5MY30"/>
<organism evidence="1 2">
    <name type="scientific">Hydrogenimonas thermophila</name>
    <dbReference type="NCBI Taxonomy" id="223786"/>
    <lineage>
        <taxon>Bacteria</taxon>
        <taxon>Pseudomonadati</taxon>
        <taxon>Campylobacterota</taxon>
        <taxon>Epsilonproteobacteria</taxon>
        <taxon>Campylobacterales</taxon>
        <taxon>Hydrogenimonadaceae</taxon>
        <taxon>Hydrogenimonas</taxon>
    </lineage>
</organism>
<dbReference type="InterPro" id="IPR010181">
    <property type="entry name" value="CGCAxxGCC_motif"/>
</dbReference>
<evidence type="ECO:0000313" key="1">
    <source>
        <dbReference type="EMBL" id="SFP14525.1"/>
    </source>
</evidence>
<sequence length="238" mass="26510">MDRRNFLENSFKVGLGMTVGMTANNAIASNEFKNSSESKFKIPYPYKKIDPEKVAHKAYKYYRVGECCFAAFGAIMDELRESVGEPYTYIPNEMFFYGAGGGNGWGTLCGTLNGASAVITLVTGKEYSKIIDSLYEWYSTAQLPDYVPHNKEAIVTTKPELPLCHVSVMNWCKASGYAYDTKERSERCARLAGSVARKTAELLNAWSDQKLKDISVNAGCKTKMNCMMCHSSRLLPKS</sequence>
<dbReference type="STRING" id="223786.SAMN05216234_10781"/>
<dbReference type="OrthoDB" id="5430146at2"/>
<dbReference type="SUPFAM" id="SSF48695">
    <property type="entry name" value="Multiheme cytochromes"/>
    <property type="match status" value="1"/>
</dbReference>
<accession>A0A1I5MY30</accession>
<proteinExistence type="predicted"/>
<dbReference type="EMBL" id="FOXB01000007">
    <property type="protein sequence ID" value="SFP14525.1"/>
    <property type="molecule type" value="Genomic_DNA"/>
</dbReference>
<name>A0A1I5MY30_9BACT</name>
<gene>
    <name evidence="1" type="ORF">SAMN05216234_10781</name>
</gene>
<protein>
    <submittedName>
        <fullName evidence="1">Putative redox-active protein (C_GCAxxG_C_C)</fullName>
    </submittedName>
</protein>
<dbReference type="RefSeq" id="WP_092911446.1">
    <property type="nucleotide sequence ID" value="NZ_FOXB01000007.1"/>
</dbReference>
<keyword evidence="2" id="KW-1185">Reference proteome</keyword>
<evidence type="ECO:0000313" key="2">
    <source>
        <dbReference type="Proteomes" id="UP000199227"/>
    </source>
</evidence>